<dbReference type="KEGG" id="ssau:H8M03_02720"/>
<dbReference type="AlphaFoldDB" id="A0A7G9L3S7"/>
<dbReference type="RefSeq" id="WP_187480231.1">
    <property type="nucleotide sequence ID" value="NZ_CP060697.1"/>
</dbReference>
<organism evidence="1 2">
    <name type="scientific">Sphingomonas sabuli</name>
    <dbReference type="NCBI Taxonomy" id="2764186"/>
    <lineage>
        <taxon>Bacteria</taxon>
        <taxon>Pseudomonadati</taxon>
        <taxon>Pseudomonadota</taxon>
        <taxon>Alphaproteobacteria</taxon>
        <taxon>Sphingomonadales</taxon>
        <taxon>Sphingomonadaceae</taxon>
        <taxon>Sphingomonas</taxon>
    </lineage>
</organism>
<protein>
    <submittedName>
        <fullName evidence="1">Uncharacterized protein</fullName>
    </submittedName>
</protein>
<reference evidence="1 2" key="1">
    <citation type="submission" date="2020-08" db="EMBL/GenBank/DDBJ databases">
        <title>Sphingomonas sp. sand1-3 16S ribosomal RNA gene Genome sequencing and assembly.</title>
        <authorList>
            <person name="Kang M."/>
        </authorList>
    </citation>
    <scope>NUCLEOTIDE SEQUENCE [LARGE SCALE GENOMIC DNA]</scope>
    <source>
        <strain evidence="2">sand1-3</strain>
    </source>
</reference>
<evidence type="ECO:0000313" key="2">
    <source>
        <dbReference type="Proteomes" id="UP000515861"/>
    </source>
</evidence>
<sequence length="186" mass="19097">MPILSVFVLATIAACTTATPPAEPGPPTIVTADRPLQVTPGDAALSDVRNDLLVTATDRFGQARLDEALAAPATLIAKRFAGMLPPPPPGETAPAYVPPAALLMKGADGWLKATATGWTPLKAEQAAELDAVIANPAFWSESASVQACPDYGSSQLLLKTPGNPETVRNSQCTSVAEKAVQAALNG</sequence>
<gene>
    <name evidence="1" type="ORF">H8M03_02720</name>
</gene>
<proteinExistence type="predicted"/>
<accession>A0A7G9L3S7</accession>
<keyword evidence="2" id="KW-1185">Reference proteome</keyword>
<name>A0A7G9L3S7_9SPHN</name>
<evidence type="ECO:0000313" key="1">
    <source>
        <dbReference type="EMBL" id="QNM83276.1"/>
    </source>
</evidence>
<dbReference type="EMBL" id="CP060697">
    <property type="protein sequence ID" value="QNM83276.1"/>
    <property type="molecule type" value="Genomic_DNA"/>
</dbReference>
<dbReference type="Proteomes" id="UP000515861">
    <property type="component" value="Chromosome"/>
</dbReference>